<dbReference type="OrthoDB" id="2536450at2759"/>
<accession>A0A238FJ91</accession>
<organism evidence="4 5">
    <name type="scientific">Microbotryum intermedium</name>
    <dbReference type="NCBI Taxonomy" id="269621"/>
    <lineage>
        <taxon>Eukaryota</taxon>
        <taxon>Fungi</taxon>
        <taxon>Dikarya</taxon>
        <taxon>Basidiomycota</taxon>
        <taxon>Pucciniomycotina</taxon>
        <taxon>Microbotryomycetes</taxon>
        <taxon>Microbotryales</taxon>
        <taxon>Microbotryaceae</taxon>
        <taxon>Microbotryum</taxon>
    </lineage>
</organism>
<feature type="region of interest" description="Disordered" evidence="1">
    <location>
        <begin position="192"/>
        <end position="229"/>
    </location>
</feature>
<reference evidence="5" key="1">
    <citation type="submission" date="2016-09" db="EMBL/GenBank/DDBJ databases">
        <authorList>
            <person name="Jeantristanb JTB J.-T."/>
            <person name="Ricardo R."/>
        </authorList>
    </citation>
    <scope>NUCLEOTIDE SEQUENCE [LARGE SCALE GENOMIC DNA]</scope>
</reference>
<feature type="chain" id="PRO_5012850746" evidence="3">
    <location>
        <begin position="16"/>
        <end position="259"/>
    </location>
</feature>
<sequence>MTAAVLLLTSQFTRCVDLPGFMTVLDDETNLTSSLQEWTGSFCSKTCSPAVLSSANDTVMLGCSTDIAMNTSELPLLVLMAIQHYDFARHLACAETVGTHENCYVTMVRNLEQANNARYTVRDVLSLGRHLDLFETLSTAQLCSDCNKVIFKYAEQAVTNQTMRENLLKMVQSRCNASFIDGAQPATVSFIEGVPSPTSSRDDGGTSGGSASNSDRPPGMSHVRGTPTSDGDPVITLRMQLASFAVVVVAALLGGVFVL</sequence>
<gene>
    <name evidence="4" type="ORF">BQ2448_4648</name>
</gene>
<name>A0A238FJ91_9BASI</name>
<keyword evidence="3" id="KW-0732">Signal</keyword>
<evidence type="ECO:0000313" key="4">
    <source>
        <dbReference type="EMBL" id="SCV71954.1"/>
    </source>
</evidence>
<keyword evidence="2" id="KW-0472">Membrane</keyword>
<dbReference type="STRING" id="269621.A0A238FJ91"/>
<evidence type="ECO:0000256" key="2">
    <source>
        <dbReference type="SAM" id="Phobius"/>
    </source>
</evidence>
<evidence type="ECO:0000256" key="3">
    <source>
        <dbReference type="SAM" id="SignalP"/>
    </source>
</evidence>
<evidence type="ECO:0000313" key="5">
    <source>
        <dbReference type="Proteomes" id="UP000198372"/>
    </source>
</evidence>
<dbReference type="Proteomes" id="UP000198372">
    <property type="component" value="Unassembled WGS sequence"/>
</dbReference>
<proteinExistence type="predicted"/>
<feature type="signal peptide" evidence="3">
    <location>
        <begin position="1"/>
        <end position="15"/>
    </location>
</feature>
<dbReference type="AlphaFoldDB" id="A0A238FJ91"/>
<keyword evidence="5" id="KW-1185">Reference proteome</keyword>
<protein>
    <submittedName>
        <fullName evidence="4">BQ2448_4648 protein</fullName>
    </submittedName>
</protein>
<feature type="transmembrane region" description="Helical" evidence="2">
    <location>
        <begin position="239"/>
        <end position="258"/>
    </location>
</feature>
<evidence type="ECO:0000256" key="1">
    <source>
        <dbReference type="SAM" id="MobiDB-lite"/>
    </source>
</evidence>
<keyword evidence="2" id="KW-1133">Transmembrane helix</keyword>
<dbReference type="EMBL" id="FMSP01000008">
    <property type="protein sequence ID" value="SCV71954.1"/>
    <property type="molecule type" value="Genomic_DNA"/>
</dbReference>
<dbReference type="PANTHER" id="PTHR34862:SF1">
    <property type="entry name" value="SPARK DOMAIN-CONTAINING PROTEIN"/>
    <property type="match status" value="1"/>
</dbReference>
<dbReference type="PANTHER" id="PTHR34862">
    <property type="entry name" value="SPARK DOMAIN-CONTAINING PROTEIN"/>
    <property type="match status" value="1"/>
</dbReference>
<keyword evidence="2" id="KW-0812">Transmembrane</keyword>